<proteinExistence type="inferred from homology"/>
<dbReference type="EMBL" id="QREL01000004">
    <property type="protein sequence ID" value="REE24615.1"/>
    <property type="molecule type" value="Genomic_DNA"/>
</dbReference>
<dbReference type="Gene3D" id="2.40.30.70">
    <property type="entry name" value="YaeB-like"/>
    <property type="match status" value="1"/>
</dbReference>
<dbReference type="RefSeq" id="WP_115892841.1">
    <property type="nucleotide sequence ID" value="NZ_QREL01000004.1"/>
</dbReference>
<dbReference type="InterPro" id="IPR023368">
    <property type="entry name" value="UPF0066_cons_site"/>
</dbReference>
<dbReference type="Pfam" id="PF01980">
    <property type="entry name" value="TrmO_N"/>
    <property type="match status" value="1"/>
</dbReference>
<dbReference type="GeneID" id="82298222"/>
<dbReference type="PROSITE" id="PS01318">
    <property type="entry name" value="TSAA_1"/>
    <property type="match status" value="1"/>
</dbReference>
<protein>
    <submittedName>
        <fullName evidence="4">tRNA-Thr(GGU) m(6)t(6)A37 methyltransferase TsaA</fullName>
    </submittedName>
</protein>
<dbReference type="PROSITE" id="PS51668">
    <property type="entry name" value="TSAA_2"/>
    <property type="match status" value="1"/>
</dbReference>
<organism evidence="4 5">
    <name type="scientific">Methanothermobacter defluvii</name>
    <dbReference type="NCBI Taxonomy" id="49339"/>
    <lineage>
        <taxon>Archaea</taxon>
        <taxon>Methanobacteriati</taxon>
        <taxon>Methanobacteriota</taxon>
        <taxon>Methanomada group</taxon>
        <taxon>Methanobacteria</taxon>
        <taxon>Methanobacteriales</taxon>
        <taxon>Methanobacteriaceae</taxon>
        <taxon>Methanothermobacter</taxon>
    </lineage>
</organism>
<dbReference type="PANTHER" id="PTHR12818:SF0">
    <property type="entry name" value="TRNA (ADENINE(37)-N6)-METHYLTRANSFERASE"/>
    <property type="match status" value="1"/>
</dbReference>
<dbReference type="PANTHER" id="PTHR12818">
    <property type="entry name" value="TRNA (ADENINE(37)-N6)-METHYLTRANSFERASE"/>
    <property type="match status" value="1"/>
</dbReference>
<feature type="domain" description="TsaA-like" evidence="3">
    <location>
        <begin position="8"/>
        <end position="137"/>
    </location>
</feature>
<evidence type="ECO:0000259" key="3">
    <source>
        <dbReference type="PROSITE" id="PS51668"/>
    </source>
</evidence>
<comment type="similarity">
    <text evidence="2">Belongs to the tRNA methyltransferase O family.</text>
</comment>
<keyword evidence="1" id="KW-0949">S-adenosyl-L-methionine</keyword>
<dbReference type="Proteomes" id="UP000256864">
    <property type="component" value="Unassembled WGS sequence"/>
</dbReference>
<evidence type="ECO:0000313" key="5">
    <source>
        <dbReference type="Proteomes" id="UP000256864"/>
    </source>
</evidence>
<gene>
    <name evidence="4" type="ORF">C7452_1723</name>
</gene>
<dbReference type="SUPFAM" id="SSF118196">
    <property type="entry name" value="YaeB-like"/>
    <property type="match status" value="1"/>
</dbReference>
<sequence length="137" mass="15550">MSDMEIRIRPVGVVRSPFRTRSDAPAQGRFSSEESEIHIFPEYLDAVDGLELFSHIFVLYWLHLAERNVLRVVPRGKRKKRGVFSTRAPARPNPVGLCLVELLECGEILRVRGLDALEGSPVIDIKPYYEDIDSPGF</sequence>
<evidence type="ECO:0000256" key="2">
    <source>
        <dbReference type="ARBA" id="ARBA00033753"/>
    </source>
</evidence>
<dbReference type="AlphaFoldDB" id="A0A371NA93"/>
<keyword evidence="5" id="KW-1185">Reference proteome</keyword>
<name>A0A371NA93_9EURY</name>
<keyword evidence="4" id="KW-0489">Methyltransferase</keyword>
<dbReference type="InterPro" id="IPR036414">
    <property type="entry name" value="YaeB_N_sf"/>
</dbReference>
<dbReference type="CDD" id="cd09281">
    <property type="entry name" value="UPF0066"/>
    <property type="match status" value="1"/>
</dbReference>
<keyword evidence="4" id="KW-0808">Transferase</keyword>
<reference evidence="4 5" key="1">
    <citation type="submission" date="2018-07" db="EMBL/GenBank/DDBJ databases">
        <title>Genomic Encyclopedia of Type Strains, Phase IV (KMG-IV): sequencing the most valuable type-strain genomes for metagenomic binning, comparative biology and taxonomic classification.</title>
        <authorList>
            <person name="Goeker M."/>
        </authorList>
    </citation>
    <scope>NUCLEOTIDE SEQUENCE [LARGE SCALE GENOMIC DNA]</scope>
    <source>
        <strain evidence="4 5">DSM 7466</strain>
    </source>
</reference>
<evidence type="ECO:0000256" key="1">
    <source>
        <dbReference type="ARBA" id="ARBA00022691"/>
    </source>
</evidence>
<dbReference type="GO" id="GO:0008168">
    <property type="term" value="F:methyltransferase activity"/>
    <property type="evidence" value="ECO:0007669"/>
    <property type="project" value="UniProtKB-KW"/>
</dbReference>
<dbReference type="InterPro" id="IPR040372">
    <property type="entry name" value="YaeB-like"/>
</dbReference>
<dbReference type="InterPro" id="IPR036413">
    <property type="entry name" value="YaeB-like_sf"/>
</dbReference>
<evidence type="ECO:0000313" key="4">
    <source>
        <dbReference type="EMBL" id="REE24615.1"/>
    </source>
</evidence>
<accession>A0A371NA93</accession>
<dbReference type="GO" id="GO:0032259">
    <property type="term" value="P:methylation"/>
    <property type="evidence" value="ECO:0007669"/>
    <property type="project" value="UniProtKB-KW"/>
</dbReference>
<dbReference type="InterPro" id="IPR023370">
    <property type="entry name" value="TrmO-like_N"/>
</dbReference>
<dbReference type="NCBIfam" id="TIGR00104">
    <property type="entry name" value="tRNA_TsaA"/>
    <property type="match status" value="1"/>
</dbReference>
<comment type="caution">
    <text evidence="4">The sequence shown here is derived from an EMBL/GenBank/DDBJ whole genome shotgun (WGS) entry which is preliminary data.</text>
</comment>